<gene>
    <name evidence="2" type="ORF">NC998_19825</name>
</gene>
<dbReference type="RefSeq" id="WP_190439980.1">
    <property type="nucleotide sequence ID" value="NZ_JAMPKM010000014.1"/>
</dbReference>
<dbReference type="EMBL" id="JAMPKM010000014">
    <property type="protein sequence ID" value="MEP0819353.1"/>
    <property type="molecule type" value="Genomic_DNA"/>
</dbReference>
<evidence type="ECO:0000313" key="2">
    <source>
        <dbReference type="EMBL" id="MEP0819353.1"/>
    </source>
</evidence>
<protein>
    <submittedName>
        <fullName evidence="2">DUF4278 domain-containing protein</fullName>
    </submittedName>
</protein>
<comment type="caution">
    <text evidence="2">The sequence shown here is derived from an EMBL/GenBank/DDBJ whole genome shotgun (WGS) entry which is preliminary data.</text>
</comment>
<organism evidence="2 3">
    <name type="scientific">Trichocoleus desertorum GB2-A4</name>
    <dbReference type="NCBI Taxonomy" id="2933944"/>
    <lineage>
        <taxon>Bacteria</taxon>
        <taxon>Bacillati</taxon>
        <taxon>Cyanobacteriota</taxon>
        <taxon>Cyanophyceae</taxon>
        <taxon>Leptolyngbyales</taxon>
        <taxon>Trichocoleusaceae</taxon>
        <taxon>Trichocoleus</taxon>
    </lineage>
</organism>
<accession>A0ABV0JDI9</accession>
<proteinExistence type="predicted"/>
<dbReference type="Proteomes" id="UP001464891">
    <property type="component" value="Unassembled WGS sequence"/>
</dbReference>
<keyword evidence="3" id="KW-1185">Reference proteome</keyword>
<evidence type="ECO:0000256" key="1">
    <source>
        <dbReference type="SAM" id="MobiDB-lite"/>
    </source>
</evidence>
<sequence>MQLTYRGSKYESNTPTVETTAGETGKYRGLDWRFRNFKKAPVQQASLDLKYRGVAYRTSDRPDVNDAVANETAVVAAPLAESIKATGLSTENRARTRMTQQHHLIKNRQQTLLSRSAAEAGFTHLSDYWNHIQGDIHPTFRRNYERSHVALS</sequence>
<dbReference type="InterPro" id="IPR025458">
    <property type="entry name" value="DUF4278"/>
</dbReference>
<feature type="region of interest" description="Disordered" evidence="1">
    <location>
        <begin position="1"/>
        <end position="22"/>
    </location>
</feature>
<name>A0ABV0JDI9_9CYAN</name>
<evidence type="ECO:0000313" key="3">
    <source>
        <dbReference type="Proteomes" id="UP001464891"/>
    </source>
</evidence>
<dbReference type="Pfam" id="PF14105">
    <property type="entry name" value="DUF4278"/>
    <property type="match status" value="1"/>
</dbReference>
<reference evidence="2 3" key="1">
    <citation type="submission" date="2022-04" db="EMBL/GenBank/DDBJ databases">
        <title>Positive selection, recombination, and allopatry shape intraspecific diversity of widespread and dominant cyanobacteria.</title>
        <authorList>
            <person name="Wei J."/>
            <person name="Shu W."/>
            <person name="Hu C."/>
        </authorList>
    </citation>
    <scope>NUCLEOTIDE SEQUENCE [LARGE SCALE GENOMIC DNA]</scope>
    <source>
        <strain evidence="2 3">GB2-A4</strain>
    </source>
</reference>